<evidence type="ECO:0000259" key="7">
    <source>
        <dbReference type="PROSITE" id="PS51795"/>
    </source>
</evidence>
<dbReference type="Pfam" id="PF04570">
    <property type="entry name" value="zf-FLZ"/>
    <property type="match status" value="1"/>
</dbReference>
<comment type="caution">
    <text evidence="8">The sequence shown here is derived from an EMBL/GenBank/DDBJ whole genome shotgun (WGS) entry which is preliminary data.</text>
</comment>
<gene>
    <name evidence="8" type="ORF">B296_00026611</name>
</gene>
<evidence type="ECO:0000313" key="9">
    <source>
        <dbReference type="Proteomes" id="UP000287651"/>
    </source>
</evidence>
<dbReference type="GO" id="GO:0005737">
    <property type="term" value="C:cytoplasm"/>
    <property type="evidence" value="ECO:0007669"/>
    <property type="project" value="UniProtKB-SubCell"/>
</dbReference>
<dbReference type="PROSITE" id="PS51795">
    <property type="entry name" value="ZF_FLZ"/>
    <property type="match status" value="1"/>
</dbReference>
<evidence type="ECO:0000313" key="8">
    <source>
        <dbReference type="EMBL" id="RRT66442.1"/>
    </source>
</evidence>
<protein>
    <recommendedName>
        <fullName evidence="7">FLZ-type domain-containing protein</fullName>
    </recommendedName>
</protein>
<keyword evidence="3" id="KW-0963">Cytoplasm</keyword>
<feature type="zinc finger region" description="FLZ-type" evidence="5">
    <location>
        <begin position="87"/>
        <end position="131"/>
    </location>
</feature>
<dbReference type="PANTHER" id="PTHR33059">
    <property type="entry name" value="FCS-LIKE ZINC FINGER 5"/>
    <property type="match status" value="1"/>
</dbReference>
<dbReference type="PANTHER" id="PTHR33059:SF4">
    <property type="entry name" value="FCS-LIKE ZINC FINGER 5"/>
    <property type="match status" value="1"/>
</dbReference>
<evidence type="ECO:0000256" key="3">
    <source>
        <dbReference type="ARBA" id="ARBA00022490"/>
    </source>
</evidence>
<feature type="compositionally biased region" description="Basic and acidic residues" evidence="6">
    <location>
        <begin position="1"/>
        <end position="10"/>
    </location>
</feature>
<evidence type="ECO:0000256" key="6">
    <source>
        <dbReference type="SAM" id="MobiDB-lite"/>
    </source>
</evidence>
<reference evidence="8 9" key="1">
    <citation type="journal article" date="2014" name="Agronomy (Basel)">
        <title>A Draft Genome Sequence for Ensete ventricosum, the Drought-Tolerant Tree Against Hunger.</title>
        <authorList>
            <person name="Harrison J."/>
            <person name="Moore K.A."/>
            <person name="Paszkiewicz K."/>
            <person name="Jones T."/>
            <person name="Grant M."/>
            <person name="Ambacheew D."/>
            <person name="Muzemil S."/>
            <person name="Studholme D.J."/>
        </authorList>
    </citation>
    <scope>NUCLEOTIDE SEQUENCE [LARGE SCALE GENOMIC DNA]</scope>
</reference>
<feature type="compositionally biased region" description="Basic residues" evidence="6">
    <location>
        <begin position="47"/>
        <end position="59"/>
    </location>
</feature>
<keyword evidence="4" id="KW-0479">Metal-binding</keyword>
<comment type="subcellular location">
    <subcellularLocation>
        <location evidence="1">Cytoplasm</location>
    </subcellularLocation>
</comment>
<sequence length="159" mass="17852">MVEGTGERGEAAILLGKRTRPPMRRTTSMTEFSWEDVAAASEGREGIRRHRKCQHRERRRGPEDEGPPRIVQRRSFGDLGTMETTTKFLMACGLCNRRLGPGFDTFIYRGEIAFCSLECRQNKINQDEIRHKHLRSLKTNAASTAASETSGDGQRAVAA</sequence>
<evidence type="ECO:0000256" key="2">
    <source>
        <dbReference type="ARBA" id="ARBA00009374"/>
    </source>
</evidence>
<evidence type="ECO:0000256" key="1">
    <source>
        <dbReference type="ARBA" id="ARBA00004496"/>
    </source>
</evidence>
<name>A0A426ZQY7_ENSVE</name>
<feature type="region of interest" description="Disordered" evidence="6">
    <location>
        <begin position="1"/>
        <end position="28"/>
    </location>
</feature>
<dbReference type="EMBL" id="AMZH03005417">
    <property type="protein sequence ID" value="RRT66442.1"/>
    <property type="molecule type" value="Genomic_DNA"/>
</dbReference>
<comment type="similarity">
    <text evidence="2">Belongs to the FLZ family.</text>
</comment>
<dbReference type="GO" id="GO:0046872">
    <property type="term" value="F:metal ion binding"/>
    <property type="evidence" value="ECO:0007669"/>
    <property type="project" value="UniProtKB-KW"/>
</dbReference>
<evidence type="ECO:0000256" key="4">
    <source>
        <dbReference type="ARBA" id="ARBA00022723"/>
    </source>
</evidence>
<feature type="domain" description="FLZ-type" evidence="7">
    <location>
        <begin position="87"/>
        <end position="131"/>
    </location>
</feature>
<evidence type="ECO:0000256" key="5">
    <source>
        <dbReference type="PROSITE-ProRule" id="PRU01131"/>
    </source>
</evidence>
<dbReference type="InterPro" id="IPR007650">
    <property type="entry name" value="Zf-FLZ_dom"/>
</dbReference>
<accession>A0A426ZQY7</accession>
<proteinExistence type="inferred from homology"/>
<feature type="region of interest" description="Disordered" evidence="6">
    <location>
        <begin position="40"/>
        <end position="73"/>
    </location>
</feature>
<dbReference type="Proteomes" id="UP000287651">
    <property type="component" value="Unassembled WGS sequence"/>
</dbReference>
<feature type="region of interest" description="Disordered" evidence="6">
    <location>
        <begin position="139"/>
        <end position="159"/>
    </location>
</feature>
<dbReference type="AlphaFoldDB" id="A0A426ZQY7"/>
<organism evidence="8 9">
    <name type="scientific">Ensete ventricosum</name>
    <name type="common">Abyssinian banana</name>
    <name type="synonym">Musa ensete</name>
    <dbReference type="NCBI Taxonomy" id="4639"/>
    <lineage>
        <taxon>Eukaryota</taxon>
        <taxon>Viridiplantae</taxon>
        <taxon>Streptophyta</taxon>
        <taxon>Embryophyta</taxon>
        <taxon>Tracheophyta</taxon>
        <taxon>Spermatophyta</taxon>
        <taxon>Magnoliopsida</taxon>
        <taxon>Liliopsida</taxon>
        <taxon>Zingiberales</taxon>
        <taxon>Musaceae</taxon>
        <taxon>Ensete</taxon>
    </lineage>
</organism>
<feature type="compositionally biased region" description="Low complexity" evidence="6">
    <location>
        <begin position="139"/>
        <end position="150"/>
    </location>
</feature>